<evidence type="ECO:0000313" key="2">
    <source>
        <dbReference type="Proteomes" id="UP001595191"/>
    </source>
</evidence>
<proteinExistence type="predicted"/>
<comment type="caution">
    <text evidence="1">The sequence shown here is derived from an EMBL/GenBank/DDBJ whole genome shotgun (WGS) entry which is preliminary data.</text>
</comment>
<dbReference type="EMBL" id="JBHFPV010000005">
    <property type="protein sequence ID" value="MFH6604921.1"/>
    <property type="molecule type" value="Genomic_DNA"/>
</dbReference>
<organism evidence="1 2">
    <name type="scientific">Meishania litoralis</name>
    <dbReference type="NCBI Taxonomy" id="3434685"/>
    <lineage>
        <taxon>Bacteria</taxon>
        <taxon>Pseudomonadati</taxon>
        <taxon>Bacteroidota</taxon>
        <taxon>Flavobacteriia</taxon>
        <taxon>Flavobacteriales</taxon>
        <taxon>Flavobacteriaceae</taxon>
        <taxon>Meishania</taxon>
    </lineage>
</organism>
<name>A0ACC7LNY0_9FLAO</name>
<accession>A0ACC7LNY0</accession>
<keyword evidence="2" id="KW-1185">Reference proteome</keyword>
<evidence type="ECO:0000313" key="1">
    <source>
        <dbReference type="EMBL" id="MFH6604921.1"/>
    </source>
</evidence>
<gene>
    <name evidence="1" type="ORF">ACEZ3G_15655</name>
</gene>
<reference evidence="1" key="1">
    <citation type="submission" date="2024-09" db="EMBL/GenBank/DDBJ databases">
        <authorList>
            <person name="Liu J."/>
        </authorList>
    </citation>
    <scope>NUCLEOTIDE SEQUENCE</scope>
    <source>
        <strain evidence="1">NBU2967</strain>
    </source>
</reference>
<dbReference type="Proteomes" id="UP001595191">
    <property type="component" value="Unassembled WGS sequence"/>
</dbReference>
<protein>
    <submittedName>
        <fullName evidence="1">Porin family protein</fullName>
    </submittedName>
</protein>
<sequence>MNRAFFSFVFFLVLTISTLSAQTVIKGTSLVGNGSGDILFGAKAGLVVSDLRGDGIVDNTPHIGFQVGGIAEIPIAEDIYLDPELLLTLQGTRGIGDNLNLFYVNIPVMGKYHITDEIAVELGPQLGVLLGGNYDDFNIDAKTIDVGLGIGGGYRLDSNIYLQLRFNTGFIKVFENLDTYNIAAQIGASYFF</sequence>